<name>A0ABQ5NY20_9ACTN</name>
<accession>A0ABQ5NY20</accession>
<organism evidence="1 2">
    <name type="scientific">Streptomyces yaizuensis</name>
    <dbReference type="NCBI Taxonomy" id="2989713"/>
    <lineage>
        <taxon>Bacteria</taxon>
        <taxon>Bacillati</taxon>
        <taxon>Actinomycetota</taxon>
        <taxon>Actinomycetes</taxon>
        <taxon>Kitasatosporales</taxon>
        <taxon>Streptomycetaceae</taxon>
        <taxon>Streptomyces</taxon>
    </lineage>
</organism>
<reference evidence="1 2" key="1">
    <citation type="submission" date="2022-10" db="EMBL/GenBank/DDBJ databases">
        <title>Draft genome sequence of Streptomyces sp. YSPA8.</title>
        <authorList>
            <person name="Moriuchi R."/>
            <person name="Dohra H."/>
            <person name="Yamamura H."/>
            <person name="Kodani S."/>
        </authorList>
    </citation>
    <scope>NUCLEOTIDE SEQUENCE [LARGE SCALE GENOMIC DNA]</scope>
    <source>
        <strain evidence="1 2">YSPA8</strain>
    </source>
</reference>
<evidence type="ECO:0000313" key="2">
    <source>
        <dbReference type="Proteomes" id="UP001291653"/>
    </source>
</evidence>
<proteinExistence type="predicted"/>
<gene>
    <name evidence="1" type="ORF">SYYSPA8_13250</name>
</gene>
<sequence>MTEQPQPQLVSVDPVALRALGSHVLRTELPGWTDLDGDPGAALLTVCAEMAARLAGQINELPDLLRVYCAGQLTPYTAPDPAPTVDLAFETTDPVTTALMVPAGTQVSTQAAGVANRVIFTTAEDAAPQPASLVQLLGPGSTETPFTFYATSASHIFLGSVLETGWDAGGPRIVLGLPPLTGRQLLRVELTWEVAAPSLDWELWTGDAWCACRIVGVTAPGPGRQVFTLALPSAGVAREMRTQAGVTHADTCLGMRQAAPGAGSWLASAHVSGIGAVVRADQGVRVYDEALGTGTGTPGQRFPTARPITGGPDAGAHMVLSQGPGAPALAWTQVTSFADSTAADRHFAIDAAGGAVVFGPSVTVDGTPRQYGAIPPSGAALSIVEYRTGGGPSTPVPGPGTIRQLPTGLPFPGTVRNLDAPVTALPTASHAPLALEFPDRVITRADVEREAVRDEGIARAEVTVTVHDKPISPYLRPARYQSPPVPAQSATAQIELTLAATTRFADLPDLPAGSLMTTKDSGVPFRLDEAPVFARPATVAGTKGVGPWSAPGPAAPGDVCDSFTLTCSQSLPPLSGLVIELLGTDGNAWKMPKGTLWGTGPIGGTTLTPAAGAPAGQLRFITDQKTSAPVSEIHAIITGGKPLICPASALVSPTTVTVGATQIGPAADSALTLGTTTTAADQIFPFKSPVVGTPPSVLVGTGTDFTPWPAVGSFTDSGPDQRAVVVDVPAQQVAFSPEAGGTSDRHGALPAAGSTVKLTAYTTTLGAGGNLSDRPLTLPAPMSSSTAVTAQLRDASGGEDGTPAVRQPVPLTVANTVYIDVVPALSADAPLTYAALSLSDELLSALAERIEALAPPGVVIHPGPPPYQGVAITTTVRAQPTADPDTVRAAVEAAVAGSLHPLTGGPEGTGRPAGTPVVLSDLFRVVSDVPEVAEVVGITGEPTDPATGTSTGSDVVSSRITVRERALVLLTSCQVTVV</sequence>
<dbReference type="RefSeq" id="WP_323447311.1">
    <property type="nucleotide sequence ID" value="NZ_BSBI01000004.1"/>
</dbReference>
<evidence type="ECO:0000313" key="1">
    <source>
        <dbReference type="EMBL" id="GLF95269.1"/>
    </source>
</evidence>
<evidence type="ECO:0008006" key="3">
    <source>
        <dbReference type="Google" id="ProtNLM"/>
    </source>
</evidence>
<dbReference type="Proteomes" id="UP001291653">
    <property type="component" value="Unassembled WGS sequence"/>
</dbReference>
<keyword evidence="2" id="KW-1185">Reference proteome</keyword>
<protein>
    <recommendedName>
        <fullName evidence="3">Baseplate assembly protein</fullName>
    </recommendedName>
</protein>
<dbReference type="EMBL" id="BSBI01000004">
    <property type="protein sequence ID" value="GLF95269.1"/>
    <property type="molecule type" value="Genomic_DNA"/>
</dbReference>
<comment type="caution">
    <text evidence="1">The sequence shown here is derived from an EMBL/GenBank/DDBJ whole genome shotgun (WGS) entry which is preliminary data.</text>
</comment>